<sequence length="76" mass="9068">MNQTGRYSLIATSVEQQEHQPEIYLHSSQTANIDQLIKRVTLYHDRKNYSNCIRLVRGSVPHDFLCQYLYFIRQHT</sequence>
<accession>A0A821IH80</accession>
<evidence type="ECO:0000313" key="1">
    <source>
        <dbReference type="EMBL" id="CAF4701754.1"/>
    </source>
</evidence>
<name>A0A821IH80_9BILA</name>
<dbReference type="EMBL" id="CAJOBG010100660">
    <property type="protein sequence ID" value="CAF4701754.1"/>
    <property type="molecule type" value="Genomic_DNA"/>
</dbReference>
<reference evidence="1" key="1">
    <citation type="submission" date="2021-02" db="EMBL/GenBank/DDBJ databases">
        <authorList>
            <person name="Nowell W R."/>
        </authorList>
    </citation>
    <scope>NUCLEOTIDE SEQUENCE</scope>
</reference>
<organism evidence="1 2">
    <name type="scientific">Rotaria magnacalcarata</name>
    <dbReference type="NCBI Taxonomy" id="392030"/>
    <lineage>
        <taxon>Eukaryota</taxon>
        <taxon>Metazoa</taxon>
        <taxon>Spiralia</taxon>
        <taxon>Gnathifera</taxon>
        <taxon>Rotifera</taxon>
        <taxon>Eurotatoria</taxon>
        <taxon>Bdelloidea</taxon>
        <taxon>Philodinida</taxon>
        <taxon>Philodinidae</taxon>
        <taxon>Rotaria</taxon>
    </lineage>
</organism>
<dbReference type="AlphaFoldDB" id="A0A821IH80"/>
<feature type="non-terminal residue" evidence="1">
    <location>
        <position position="76"/>
    </location>
</feature>
<keyword evidence="2" id="KW-1185">Reference proteome</keyword>
<proteinExistence type="predicted"/>
<comment type="caution">
    <text evidence="1">The sequence shown here is derived from an EMBL/GenBank/DDBJ whole genome shotgun (WGS) entry which is preliminary data.</text>
</comment>
<protein>
    <submittedName>
        <fullName evidence="1">Uncharacterized protein</fullName>
    </submittedName>
</protein>
<dbReference type="Proteomes" id="UP000663866">
    <property type="component" value="Unassembled WGS sequence"/>
</dbReference>
<gene>
    <name evidence="1" type="ORF">OVN521_LOCUS48429</name>
</gene>
<evidence type="ECO:0000313" key="2">
    <source>
        <dbReference type="Proteomes" id="UP000663866"/>
    </source>
</evidence>